<dbReference type="PANTHER" id="PTHR39337:SF1">
    <property type="entry name" value="BLR5642 PROTEIN"/>
    <property type="match status" value="1"/>
</dbReference>
<reference evidence="1 2" key="1">
    <citation type="submission" date="2020-04" db="EMBL/GenBank/DDBJ databases">
        <authorList>
            <person name="Liu A."/>
        </authorList>
    </citation>
    <scope>NUCLEOTIDE SEQUENCE [LARGE SCALE GENOMIC DNA]</scope>
    <source>
        <strain evidence="1 2">RZ02</strain>
    </source>
</reference>
<dbReference type="Proteomes" id="UP000561181">
    <property type="component" value="Unassembled WGS sequence"/>
</dbReference>
<dbReference type="Pfam" id="PF04343">
    <property type="entry name" value="DUF488"/>
    <property type="match status" value="1"/>
</dbReference>
<protein>
    <submittedName>
        <fullName evidence="1">DUF488 domain-containing protein</fullName>
    </submittedName>
</protein>
<gene>
    <name evidence="1" type="ORF">HKD42_11845</name>
</gene>
<dbReference type="InterPro" id="IPR007438">
    <property type="entry name" value="DUF488"/>
</dbReference>
<dbReference type="EMBL" id="JABCRE010000003">
    <property type="protein sequence ID" value="NMW32755.1"/>
    <property type="molecule type" value="Genomic_DNA"/>
</dbReference>
<proteinExistence type="predicted"/>
<comment type="caution">
    <text evidence="1">The sequence shown here is derived from an EMBL/GenBank/DDBJ whole genome shotgun (WGS) entry which is preliminary data.</text>
</comment>
<dbReference type="PANTHER" id="PTHR39337">
    <property type="entry name" value="BLR5642 PROTEIN"/>
    <property type="match status" value="1"/>
</dbReference>
<dbReference type="RefSeq" id="WP_170013598.1">
    <property type="nucleotide sequence ID" value="NZ_JABCRE010000003.1"/>
</dbReference>
<dbReference type="AlphaFoldDB" id="A0A848QRN6"/>
<sequence>MIYTLGYSNRTLTEFTCELEKRNITQLIDVRSRPWSRNPNFDQKAIEKWSERLGIHYRWAGEVLGGDHAHRELQAIANAISKLAKASTDENVAVMCAEGDPAKCHRTWDVSVWLLRRHDIDPVSILRDGSEERATQSLLRVSKRDLPDHASQYLSRQRSLF</sequence>
<evidence type="ECO:0000313" key="2">
    <source>
        <dbReference type="Proteomes" id="UP000561181"/>
    </source>
</evidence>
<organism evidence="1 2">
    <name type="scientific">Pontixanthobacter rizhaonensis</name>
    <dbReference type="NCBI Taxonomy" id="2730337"/>
    <lineage>
        <taxon>Bacteria</taxon>
        <taxon>Pseudomonadati</taxon>
        <taxon>Pseudomonadota</taxon>
        <taxon>Alphaproteobacteria</taxon>
        <taxon>Sphingomonadales</taxon>
        <taxon>Erythrobacteraceae</taxon>
        <taxon>Pontixanthobacter</taxon>
    </lineage>
</organism>
<evidence type="ECO:0000313" key="1">
    <source>
        <dbReference type="EMBL" id="NMW32755.1"/>
    </source>
</evidence>
<name>A0A848QRN6_9SPHN</name>
<keyword evidence="2" id="KW-1185">Reference proteome</keyword>
<accession>A0A848QRN6</accession>